<gene>
    <name evidence="2" type="ORF">CI1B_59040</name>
</gene>
<dbReference type="Proteomes" id="UP000328092">
    <property type="component" value="Unassembled WGS sequence"/>
</dbReference>
<keyword evidence="3" id="KW-1185">Reference proteome</keyword>
<keyword evidence="1" id="KW-0812">Transmembrane</keyword>
<reference evidence="2" key="1">
    <citation type="submission" date="2019-02" db="EMBL/GenBank/DDBJ databases">
        <authorList>
            <person name="Pothier F.J."/>
        </authorList>
    </citation>
    <scope>NUCLEOTIDE SEQUENCE</scope>
    <source>
        <strain evidence="2">CI-1B</strain>
    </source>
</reference>
<dbReference type="RefSeq" id="WP_139862744.1">
    <property type="nucleotide sequence ID" value="NZ_CAADFC020000023.1"/>
</dbReference>
<evidence type="ECO:0008006" key="4">
    <source>
        <dbReference type="Google" id="ProtNLM"/>
    </source>
</evidence>
<keyword evidence="1" id="KW-0472">Membrane</keyword>
<name>A0A508TM25_9BRAD</name>
<evidence type="ECO:0000256" key="1">
    <source>
        <dbReference type="SAM" id="Phobius"/>
    </source>
</evidence>
<evidence type="ECO:0000313" key="3">
    <source>
        <dbReference type="Proteomes" id="UP000328092"/>
    </source>
</evidence>
<comment type="caution">
    <text evidence="2">The sequence shown here is derived from an EMBL/GenBank/DDBJ whole genome shotgun (WGS) entry which is preliminary data.</text>
</comment>
<protein>
    <recommendedName>
        <fullName evidence="4">Transmembrane protein</fullName>
    </recommendedName>
</protein>
<dbReference type="OrthoDB" id="8254806at2"/>
<dbReference type="EMBL" id="CAADFC020000023">
    <property type="protein sequence ID" value="VIO75399.1"/>
    <property type="molecule type" value="Genomic_DNA"/>
</dbReference>
<feature type="transmembrane region" description="Helical" evidence="1">
    <location>
        <begin position="20"/>
        <end position="37"/>
    </location>
</feature>
<evidence type="ECO:0000313" key="2">
    <source>
        <dbReference type="EMBL" id="VIO75399.1"/>
    </source>
</evidence>
<organism evidence="2 3">
    <name type="scientific">Bradyrhizobium ivorense</name>
    <dbReference type="NCBI Taxonomy" id="2511166"/>
    <lineage>
        <taxon>Bacteria</taxon>
        <taxon>Pseudomonadati</taxon>
        <taxon>Pseudomonadota</taxon>
        <taxon>Alphaproteobacteria</taxon>
        <taxon>Hyphomicrobiales</taxon>
        <taxon>Nitrobacteraceae</taxon>
        <taxon>Bradyrhizobium</taxon>
    </lineage>
</organism>
<keyword evidence="1" id="KW-1133">Transmembrane helix</keyword>
<accession>A0A508TM25</accession>
<sequence>MTAMMPTFHSADRPTHRRVMVMGLLFCAAFIAISFWLRPQPESGHVLVKADRLVRTAGEPHKSN</sequence>
<dbReference type="AlphaFoldDB" id="A0A508TM25"/>
<proteinExistence type="predicted"/>